<evidence type="ECO:0000313" key="3">
    <source>
        <dbReference type="Proteomes" id="UP001055439"/>
    </source>
</evidence>
<keyword evidence="3" id="KW-1185">Reference proteome</keyword>
<reference evidence="2" key="1">
    <citation type="submission" date="2022-05" db="EMBL/GenBank/DDBJ databases">
        <title>The Musa troglodytarum L. genome provides insights into the mechanism of non-climacteric behaviour and enrichment of carotenoids.</title>
        <authorList>
            <person name="Wang J."/>
        </authorList>
    </citation>
    <scope>NUCLEOTIDE SEQUENCE</scope>
    <source>
        <tissue evidence="2">Leaf</tissue>
    </source>
</reference>
<accession>A0A9E7EA87</accession>
<dbReference type="EMBL" id="CP097502">
    <property type="protein sequence ID" value="URD73235.1"/>
    <property type="molecule type" value="Genomic_DNA"/>
</dbReference>
<evidence type="ECO:0000313" key="2">
    <source>
        <dbReference type="EMBL" id="URD73235.1"/>
    </source>
</evidence>
<organism evidence="2 3">
    <name type="scientific">Musa troglodytarum</name>
    <name type="common">fe'i banana</name>
    <dbReference type="NCBI Taxonomy" id="320322"/>
    <lineage>
        <taxon>Eukaryota</taxon>
        <taxon>Viridiplantae</taxon>
        <taxon>Streptophyta</taxon>
        <taxon>Embryophyta</taxon>
        <taxon>Tracheophyta</taxon>
        <taxon>Spermatophyta</taxon>
        <taxon>Magnoliopsida</taxon>
        <taxon>Liliopsida</taxon>
        <taxon>Zingiberales</taxon>
        <taxon>Musaceae</taxon>
        <taxon>Musa</taxon>
    </lineage>
</organism>
<dbReference type="AlphaFoldDB" id="A0A9E7EA87"/>
<feature type="region of interest" description="Disordered" evidence="1">
    <location>
        <begin position="1"/>
        <end position="65"/>
    </location>
</feature>
<sequence>MAGAQVYEGTDAQKNINAEAPPRHASMSEGGRSIHGVDDGDDDDADEIGTQSGSDWVGGTPRGESLSGQLAKHLFVFLSRVWWSVASGKQVSDLATGIRKMQRRFPTV</sequence>
<protein>
    <submittedName>
        <fullName evidence="2">Uncharacterized protein</fullName>
    </submittedName>
</protein>
<gene>
    <name evidence="2" type="ORF">MUK42_34397</name>
</gene>
<name>A0A9E7EA87_9LILI</name>
<dbReference type="Proteomes" id="UP001055439">
    <property type="component" value="Chromosome 1"/>
</dbReference>
<evidence type="ECO:0000256" key="1">
    <source>
        <dbReference type="SAM" id="MobiDB-lite"/>
    </source>
</evidence>
<proteinExistence type="predicted"/>